<name>A0A9N9IGR3_9GLOM</name>
<dbReference type="FunFam" id="1.10.600.10:FF:000023">
    <property type="entry name" value="Squalene synthase"/>
    <property type="match status" value="1"/>
</dbReference>
<proteinExistence type="inferred from homology"/>
<dbReference type="InterPro" id="IPR006449">
    <property type="entry name" value="Squal_synth-like"/>
</dbReference>
<dbReference type="InterPro" id="IPR033904">
    <property type="entry name" value="Trans_IPPS_HH"/>
</dbReference>
<dbReference type="InterPro" id="IPR002060">
    <property type="entry name" value="Squ/phyt_synthse"/>
</dbReference>
<dbReference type="AlphaFoldDB" id="A0A9N9IGR3"/>
<dbReference type="GO" id="GO:0005789">
    <property type="term" value="C:endoplasmic reticulum membrane"/>
    <property type="evidence" value="ECO:0007669"/>
    <property type="project" value="TreeGrafter"/>
</dbReference>
<evidence type="ECO:0000313" key="6">
    <source>
        <dbReference type="EMBL" id="CAG8736486.1"/>
    </source>
</evidence>
<dbReference type="InterPro" id="IPR044844">
    <property type="entry name" value="Trans_IPPS_euk-type"/>
</dbReference>
<evidence type="ECO:0000256" key="5">
    <source>
        <dbReference type="RuleBase" id="RU368088"/>
    </source>
</evidence>
<feature type="transmembrane region" description="Helical" evidence="5">
    <location>
        <begin position="270"/>
        <end position="289"/>
    </location>
</feature>
<dbReference type="Proteomes" id="UP000789759">
    <property type="component" value="Unassembled WGS sequence"/>
</dbReference>
<comment type="cofactor">
    <cofactor evidence="1 5">
        <name>Mg(2+)</name>
        <dbReference type="ChEBI" id="CHEBI:18420"/>
    </cofactor>
</comment>
<comment type="pathway">
    <text evidence="5">Terpene metabolism; lanosterol biosynthesis; lanosterol from farnesyl diphosphate: step 1/3.</text>
</comment>
<evidence type="ECO:0000256" key="3">
    <source>
        <dbReference type="ARBA" id="ARBA00012373"/>
    </source>
</evidence>
<dbReference type="PROSITE" id="PS01045">
    <property type="entry name" value="SQUALEN_PHYTOEN_SYN_2"/>
    <property type="match status" value="1"/>
</dbReference>
<reference evidence="6" key="1">
    <citation type="submission" date="2021-06" db="EMBL/GenBank/DDBJ databases">
        <authorList>
            <person name="Kallberg Y."/>
            <person name="Tangrot J."/>
            <person name="Rosling A."/>
        </authorList>
    </citation>
    <scope>NUCLEOTIDE SEQUENCE</scope>
    <source>
        <strain evidence="6">FL966</strain>
    </source>
</reference>
<dbReference type="Gene3D" id="1.10.600.10">
    <property type="entry name" value="Farnesyl Diphosphate Synthase"/>
    <property type="match status" value="1"/>
</dbReference>
<dbReference type="NCBIfam" id="TIGR01559">
    <property type="entry name" value="squal_synth"/>
    <property type="match status" value="1"/>
</dbReference>
<dbReference type="InterPro" id="IPR008949">
    <property type="entry name" value="Isoprenoid_synthase_dom_sf"/>
</dbReference>
<keyword evidence="5" id="KW-1133">Transmembrane helix</keyword>
<keyword evidence="5" id="KW-0812">Transmembrane</keyword>
<protein>
    <recommendedName>
        <fullName evidence="3 5">Squalene synthase</fullName>
        <shortName evidence="5">SQS</shortName>
        <shortName evidence="5">SS</shortName>
        <ecNumber evidence="3 5">2.5.1.21</ecNumber>
    </recommendedName>
</protein>
<dbReference type="EMBL" id="CAJVQA010015307">
    <property type="protein sequence ID" value="CAG8736486.1"/>
    <property type="molecule type" value="Genomic_DNA"/>
</dbReference>
<comment type="catalytic activity">
    <reaction evidence="5">
        <text>2 (2E,6E)-farnesyl diphosphate + NADH + H(+) = squalene + 2 diphosphate + NAD(+)</text>
        <dbReference type="Rhea" id="RHEA:32299"/>
        <dbReference type="ChEBI" id="CHEBI:15378"/>
        <dbReference type="ChEBI" id="CHEBI:15440"/>
        <dbReference type="ChEBI" id="CHEBI:33019"/>
        <dbReference type="ChEBI" id="CHEBI:57540"/>
        <dbReference type="ChEBI" id="CHEBI:57945"/>
        <dbReference type="ChEBI" id="CHEBI:175763"/>
        <dbReference type="EC" id="2.5.1.21"/>
    </reaction>
</comment>
<dbReference type="EC" id="2.5.1.21" evidence="3 5"/>
<evidence type="ECO:0000256" key="2">
    <source>
        <dbReference type="ARBA" id="ARBA00006251"/>
    </source>
</evidence>
<dbReference type="GO" id="GO:0051996">
    <property type="term" value="F:squalene synthase [NAD(P)H] activity"/>
    <property type="evidence" value="ECO:0007669"/>
    <property type="project" value="UniProtKB-UniRule"/>
</dbReference>
<comment type="function">
    <text evidence="5">Catalyzes the condensation of 2 farnesyl pyrophosphate (FPP) moieties to form squalene.</text>
</comment>
<comment type="catalytic activity">
    <reaction evidence="5">
        <text>2 (2E,6E)-farnesyl diphosphate + NADPH + H(+) = squalene + 2 diphosphate + NADP(+)</text>
        <dbReference type="Rhea" id="RHEA:32295"/>
        <dbReference type="ChEBI" id="CHEBI:15378"/>
        <dbReference type="ChEBI" id="CHEBI:15440"/>
        <dbReference type="ChEBI" id="CHEBI:33019"/>
        <dbReference type="ChEBI" id="CHEBI:57783"/>
        <dbReference type="ChEBI" id="CHEBI:58349"/>
        <dbReference type="ChEBI" id="CHEBI:175763"/>
        <dbReference type="EC" id="2.5.1.21"/>
    </reaction>
</comment>
<dbReference type="PANTHER" id="PTHR11626">
    <property type="entry name" value="FARNESYL-DIPHOSPHATE FARNESYLTRANSFERASE"/>
    <property type="match status" value="1"/>
</dbReference>
<keyword evidence="4 5" id="KW-0808">Transferase</keyword>
<evidence type="ECO:0000256" key="4">
    <source>
        <dbReference type="ARBA" id="ARBA00022679"/>
    </source>
</evidence>
<dbReference type="SUPFAM" id="SSF48576">
    <property type="entry name" value="Terpenoid synthases"/>
    <property type="match status" value="1"/>
</dbReference>
<keyword evidence="5" id="KW-0472">Membrane</keyword>
<dbReference type="OrthoDB" id="431150at2759"/>
<feature type="transmembrane region" description="Helical" evidence="5">
    <location>
        <begin position="338"/>
        <end position="359"/>
    </location>
</feature>
<comment type="caution">
    <text evidence="6">The sequence shown here is derived from an EMBL/GenBank/DDBJ whole genome shotgun (WGS) entry which is preliminary data.</text>
</comment>
<sequence length="374" mass="43428">MSIVSYLFQSIFHPSEISALIQFKFFKPKPILEIKPENKNKIRCYEFLDKTSRSFAAVIKELDDDVRDAKEPLLRSFHETIFQKGWTFTESGPLEKDRQLLVEFNVVIDEFLSLSKEFRDIIADIANKMGNGMADYAKDAAHNLYGVKTLKDFDLYCYYVAGLVGVGLTHLFAESGLESSDLINDTDLSIQMGLFLQKTNIIRDYLEDLLDGRKFWPKEIWSIYVKDFSDLKEPGYETKALNCLSSIILNALNHAPESLTYMNKLQNKTIFSFCAIPQVMAIATLALMFRNYDTFQKVVKIRRGESIKIEQWCTVNLPSTKVYNKPLKKDWFSQENELLLFIGFSLLAFTAYLLCFYNWEHFRYDGFEILKDQI</sequence>
<dbReference type="PANTHER" id="PTHR11626:SF2">
    <property type="entry name" value="SQUALENE SYNTHASE"/>
    <property type="match status" value="1"/>
</dbReference>
<organism evidence="6 7">
    <name type="scientific">Cetraspora pellucida</name>
    <dbReference type="NCBI Taxonomy" id="1433469"/>
    <lineage>
        <taxon>Eukaryota</taxon>
        <taxon>Fungi</taxon>
        <taxon>Fungi incertae sedis</taxon>
        <taxon>Mucoromycota</taxon>
        <taxon>Glomeromycotina</taxon>
        <taxon>Glomeromycetes</taxon>
        <taxon>Diversisporales</taxon>
        <taxon>Gigasporaceae</taxon>
        <taxon>Cetraspora</taxon>
    </lineage>
</organism>
<dbReference type="PROSITE" id="PS01044">
    <property type="entry name" value="SQUALEN_PHYTOEN_SYN_1"/>
    <property type="match status" value="1"/>
</dbReference>
<dbReference type="GO" id="GO:0008610">
    <property type="term" value="P:lipid biosynthetic process"/>
    <property type="evidence" value="ECO:0007669"/>
    <property type="project" value="InterPro"/>
</dbReference>
<dbReference type="GO" id="GO:0045338">
    <property type="term" value="P:farnesyl diphosphate metabolic process"/>
    <property type="evidence" value="ECO:0007669"/>
    <property type="project" value="InterPro"/>
</dbReference>
<accession>A0A9N9IGR3</accession>
<dbReference type="Pfam" id="PF00494">
    <property type="entry name" value="SQS_PSY"/>
    <property type="match status" value="1"/>
</dbReference>
<gene>
    <name evidence="6" type="ORF">CPELLU_LOCUS13839</name>
</gene>
<comment type="similarity">
    <text evidence="2 5">Belongs to the phytoene/squalene synthase family.</text>
</comment>
<dbReference type="CDD" id="cd00683">
    <property type="entry name" value="Trans_IPPS_HH"/>
    <property type="match status" value="1"/>
</dbReference>
<dbReference type="GO" id="GO:0055056">
    <property type="term" value="F:D-glucose transmembrane transporter activity"/>
    <property type="evidence" value="ECO:0007669"/>
    <property type="project" value="UniProtKB-UniRule"/>
</dbReference>
<evidence type="ECO:0000256" key="1">
    <source>
        <dbReference type="ARBA" id="ARBA00001946"/>
    </source>
</evidence>
<evidence type="ECO:0000313" key="7">
    <source>
        <dbReference type="Proteomes" id="UP000789759"/>
    </source>
</evidence>
<dbReference type="InterPro" id="IPR019845">
    <property type="entry name" value="Squalene/phytoene_synthase_CS"/>
</dbReference>
<keyword evidence="7" id="KW-1185">Reference proteome</keyword>